<dbReference type="STRING" id="1367477.N288_25240"/>
<feature type="transmembrane region" description="Helical" evidence="1">
    <location>
        <begin position="59"/>
        <end position="81"/>
    </location>
</feature>
<feature type="transmembrane region" description="Helical" evidence="1">
    <location>
        <begin position="108"/>
        <end position="131"/>
    </location>
</feature>
<dbReference type="Pfam" id="PF11667">
    <property type="entry name" value="DUF3267"/>
    <property type="match status" value="1"/>
</dbReference>
<proteinExistence type="predicted"/>
<feature type="transmembrane region" description="Helical" evidence="1">
    <location>
        <begin position="137"/>
        <end position="161"/>
    </location>
</feature>
<dbReference type="PATRIC" id="fig|1367477.3.peg.5039"/>
<keyword evidence="1" id="KW-0472">Membrane</keyword>
<dbReference type="Proteomes" id="UP000017805">
    <property type="component" value="Chromosome"/>
</dbReference>
<reference evidence="2 3" key="1">
    <citation type="submission" date="2013-07" db="EMBL/GenBank/DDBJ databases">
        <title>Complete genome sequence of Bacillus infantis NRRL B-14911 that has potential to induce cardiac disease by antigenic mimicry.</title>
        <authorList>
            <person name="Massilamany C."/>
            <person name="Smith T.P.L."/>
            <person name="Loy J.D."/>
            <person name="Barletta R."/>
            <person name="Reddy J."/>
        </authorList>
    </citation>
    <scope>NUCLEOTIDE SEQUENCE [LARGE SCALE GENOMIC DNA]</scope>
    <source>
        <strain evidence="2 3">NRRL B-14911</strain>
    </source>
</reference>
<feature type="transmembrane region" description="Helical" evidence="1">
    <location>
        <begin position="34"/>
        <end position="53"/>
    </location>
</feature>
<dbReference type="EMBL" id="CP006643">
    <property type="protein sequence ID" value="AGX06880.1"/>
    <property type="molecule type" value="Genomic_DNA"/>
</dbReference>
<evidence type="ECO:0000313" key="3">
    <source>
        <dbReference type="Proteomes" id="UP000017805"/>
    </source>
</evidence>
<keyword evidence="1" id="KW-1133">Transmembrane helix</keyword>
<evidence type="ECO:0000256" key="1">
    <source>
        <dbReference type="SAM" id="Phobius"/>
    </source>
</evidence>
<accession>U5LHC5</accession>
<protein>
    <recommendedName>
        <fullName evidence="4">Zincin peptidase</fullName>
    </recommendedName>
</protein>
<dbReference type="InterPro" id="IPR021683">
    <property type="entry name" value="DUF3267"/>
</dbReference>
<evidence type="ECO:0008006" key="4">
    <source>
        <dbReference type="Google" id="ProtNLM"/>
    </source>
</evidence>
<sequence length="187" mass="21796">MIHWFRHLPQLHMNSSEWTPFIQNSWFREHFMKFAYLLQIVMFLVPGLMGGLFTELPLYMLILIGIAVFIVHELLHIITVYKEGDISLTFSGTFFWLNTNTILSKKRFLVFMSLPFIGLSVVPAIVALFVAREMQTLLLFVSWINFIISAADIINSFLIAIKPKGAVFCRGYYRIVQMREQIVDVRD</sequence>
<evidence type="ECO:0000313" key="2">
    <source>
        <dbReference type="EMBL" id="AGX06880.1"/>
    </source>
</evidence>
<gene>
    <name evidence="2" type="ORF">N288_25240</name>
</gene>
<organism evidence="2 3">
    <name type="scientific">Bacillus infantis NRRL B-14911</name>
    <dbReference type="NCBI Taxonomy" id="1367477"/>
    <lineage>
        <taxon>Bacteria</taxon>
        <taxon>Bacillati</taxon>
        <taxon>Bacillota</taxon>
        <taxon>Bacilli</taxon>
        <taxon>Bacillales</taxon>
        <taxon>Bacillaceae</taxon>
        <taxon>Bacillus</taxon>
    </lineage>
</organism>
<dbReference type="HOGENOM" id="CLU_1479235_0_0_9"/>
<name>U5LHC5_9BACI</name>
<keyword evidence="1" id="KW-0812">Transmembrane</keyword>
<dbReference type="RefSeq" id="WP_022544588.1">
    <property type="nucleotide sequence ID" value="NC_022524.1"/>
</dbReference>
<dbReference type="KEGG" id="bif:N288_25240"/>
<dbReference type="AlphaFoldDB" id="U5LHC5"/>
<keyword evidence="3" id="KW-1185">Reference proteome</keyword>